<dbReference type="InParanoid" id="L5KH62"/>
<evidence type="ECO:0000313" key="1">
    <source>
        <dbReference type="EMBL" id="ELK11019.1"/>
    </source>
</evidence>
<proteinExistence type="predicted"/>
<protein>
    <submittedName>
        <fullName evidence="1">Uncharacterized protein</fullName>
    </submittedName>
</protein>
<keyword evidence="2" id="KW-1185">Reference proteome</keyword>
<name>L5KH62_PTEAL</name>
<organism evidence="1 2">
    <name type="scientific">Pteropus alecto</name>
    <name type="common">Black flying fox</name>
    <dbReference type="NCBI Taxonomy" id="9402"/>
    <lineage>
        <taxon>Eukaryota</taxon>
        <taxon>Metazoa</taxon>
        <taxon>Chordata</taxon>
        <taxon>Craniata</taxon>
        <taxon>Vertebrata</taxon>
        <taxon>Euteleostomi</taxon>
        <taxon>Mammalia</taxon>
        <taxon>Eutheria</taxon>
        <taxon>Laurasiatheria</taxon>
        <taxon>Chiroptera</taxon>
        <taxon>Yinpterochiroptera</taxon>
        <taxon>Pteropodoidea</taxon>
        <taxon>Pteropodidae</taxon>
        <taxon>Pteropodinae</taxon>
        <taxon>Pteropus</taxon>
    </lineage>
</organism>
<sequence>MDGAFLVQELLGDLDGLPLRLSGFTHDPCDHYKLIPTFKETPLPCLIQELLTGLGFSCDCFQALRKHQTWIYVDKGFMAMLEV</sequence>
<dbReference type="AlphaFoldDB" id="L5KH62"/>
<dbReference type="Proteomes" id="UP000010552">
    <property type="component" value="Unassembled WGS sequence"/>
</dbReference>
<evidence type="ECO:0000313" key="2">
    <source>
        <dbReference type="Proteomes" id="UP000010552"/>
    </source>
</evidence>
<accession>L5KH62</accession>
<dbReference type="EMBL" id="KB030714">
    <property type="protein sequence ID" value="ELK11019.1"/>
    <property type="molecule type" value="Genomic_DNA"/>
</dbReference>
<gene>
    <name evidence="1" type="ORF">PAL_GLEAN10020366</name>
</gene>
<reference evidence="2" key="1">
    <citation type="journal article" date="2013" name="Science">
        <title>Comparative analysis of bat genomes provides insight into the evolution of flight and immunity.</title>
        <authorList>
            <person name="Zhang G."/>
            <person name="Cowled C."/>
            <person name="Shi Z."/>
            <person name="Huang Z."/>
            <person name="Bishop-Lilly K.A."/>
            <person name="Fang X."/>
            <person name="Wynne J.W."/>
            <person name="Xiong Z."/>
            <person name="Baker M.L."/>
            <person name="Zhao W."/>
            <person name="Tachedjian M."/>
            <person name="Zhu Y."/>
            <person name="Zhou P."/>
            <person name="Jiang X."/>
            <person name="Ng J."/>
            <person name="Yang L."/>
            <person name="Wu L."/>
            <person name="Xiao J."/>
            <person name="Feng Y."/>
            <person name="Chen Y."/>
            <person name="Sun X."/>
            <person name="Zhang Y."/>
            <person name="Marsh G.A."/>
            <person name="Crameri G."/>
            <person name="Broder C.C."/>
            <person name="Frey K.G."/>
            <person name="Wang L.F."/>
            <person name="Wang J."/>
        </authorList>
    </citation>
    <scope>NUCLEOTIDE SEQUENCE [LARGE SCALE GENOMIC DNA]</scope>
</reference>